<dbReference type="OrthoDB" id="6713531at2"/>
<dbReference type="HOGENOM" id="CLU_2115663_0_0_6"/>
<dbReference type="Proteomes" id="UP000018418">
    <property type="component" value="Unassembled WGS sequence"/>
</dbReference>
<keyword evidence="2" id="KW-1185">Reference proteome</keyword>
<dbReference type="PATRIC" id="fig|1341683.3.peg.1440"/>
<accession>V2UQM5</accession>
<evidence type="ECO:0000313" key="1">
    <source>
        <dbReference type="EMBL" id="ESK50955.1"/>
    </source>
</evidence>
<comment type="caution">
    <text evidence="1">The sequence shown here is derived from an EMBL/GenBank/DDBJ whole genome shotgun (WGS) entry which is preliminary data.</text>
</comment>
<organism evidence="1 2">
    <name type="scientific">Acinetobacter brisouii CIP 110357</name>
    <dbReference type="NCBI Taxonomy" id="1341683"/>
    <lineage>
        <taxon>Bacteria</taxon>
        <taxon>Pseudomonadati</taxon>
        <taxon>Pseudomonadota</taxon>
        <taxon>Gammaproteobacteria</taxon>
        <taxon>Moraxellales</taxon>
        <taxon>Moraxellaceae</taxon>
        <taxon>Acinetobacter</taxon>
    </lineage>
</organism>
<sequence length="114" mass="13313">MNIKNLDVVNQITRIPNDVCPAFMEWCLRGGHEIKVKKDGVIIRKGKSSGMILCRGKVEPNYLMTEYVISRFELFSRQWMKYGRAFFEELDKSMLKKCDGIYKQAEIEKMRVAA</sequence>
<dbReference type="AlphaFoldDB" id="V2UQM5"/>
<gene>
    <name evidence="1" type="ORF">P255_01455</name>
</gene>
<name>V2UQM5_9GAMM</name>
<reference evidence="1 2" key="1">
    <citation type="submission" date="2013-10" db="EMBL/GenBank/DDBJ databases">
        <title>The Genome Sequence of Acinetobacter brisouii CIP 110357.</title>
        <authorList>
            <consortium name="The Broad Institute Genomics Platform"/>
            <consortium name="The Broad Institute Genome Sequencing Center for Infectious Disease"/>
            <person name="Cerqueira G."/>
            <person name="Feldgarden M."/>
            <person name="Courvalin P."/>
            <person name="Grillot-Courvalin C."/>
            <person name="Clermont D."/>
            <person name="Rocha E."/>
            <person name="Yoon E.-J."/>
            <person name="Nemec A."/>
            <person name="Young S.K."/>
            <person name="Zeng Q."/>
            <person name="Gargeya S."/>
            <person name="Fitzgerald M."/>
            <person name="Abouelleil A."/>
            <person name="Alvarado L."/>
            <person name="Berlin A.M."/>
            <person name="Chapman S.B."/>
            <person name="Gainer-Dewar J."/>
            <person name="Goldberg J."/>
            <person name="Gnerre S."/>
            <person name="Griggs A."/>
            <person name="Gujja S."/>
            <person name="Hansen M."/>
            <person name="Howarth C."/>
            <person name="Imamovic A."/>
            <person name="Ireland A."/>
            <person name="Larimer J."/>
            <person name="McCowan C."/>
            <person name="Murphy C."/>
            <person name="Pearson M."/>
            <person name="Poon T.W."/>
            <person name="Priest M."/>
            <person name="Roberts A."/>
            <person name="Saif S."/>
            <person name="Shea T."/>
            <person name="Sykes S."/>
            <person name="Wortman J."/>
            <person name="Nusbaum C."/>
            <person name="Birren B."/>
        </authorList>
    </citation>
    <scope>NUCLEOTIDE SEQUENCE [LARGE SCALE GENOMIC DNA]</scope>
    <source>
        <strain evidence="1 2">CIP 110357</strain>
    </source>
</reference>
<dbReference type="RefSeq" id="WP_004900931.1">
    <property type="nucleotide sequence ID" value="NZ_BBTI01000028.1"/>
</dbReference>
<dbReference type="EMBL" id="AYEU01000006">
    <property type="protein sequence ID" value="ESK50955.1"/>
    <property type="molecule type" value="Genomic_DNA"/>
</dbReference>
<proteinExistence type="predicted"/>
<evidence type="ECO:0000313" key="2">
    <source>
        <dbReference type="Proteomes" id="UP000018418"/>
    </source>
</evidence>
<protein>
    <submittedName>
        <fullName evidence="1">Uncharacterized protein</fullName>
    </submittedName>
</protein>